<sequence length="118" mass="13945">MREISNCNTSSFHIHLLSNIIDMNQYPFIKLLIEKNINKKEYDELFNLLEKLDKNYLVQKEEGLINFTSLLVHFAGMLNEKLDPTETILALKKEGYYPSLINEFLAILNDKEPNKRRR</sequence>
<dbReference type="Proteomes" id="UP000281813">
    <property type="component" value="Unassembled WGS sequence"/>
</dbReference>
<protein>
    <submittedName>
        <fullName evidence="1">DUF1878 family protein</fullName>
    </submittedName>
</protein>
<dbReference type="OrthoDB" id="2353223at2"/>
<gene>
    <name evidence="1" type="ORF">D8M05_01445</name>
</gene>
<evidence type="ECO:0000313" key="1">
    <source>
        <dbReference type="EMBL" id="RKQ18800.1"/>
    </source>
</evidence>
<comment type="caution">
    <text evidence="1">The sequence shown here is derived from an EMBL/GenBank/DDBJ whole genome shotgun (WGS) entry which is preliminary data.</text>
</comment>
<dbReference type="AlphaFoldDB" id="A0A494Z862"/>
<dbReference type="InterPro" id="IPR035945">
    <property type="entry name" value="YhaI-like_sf"/>
</dbReference>
<name>A0A494Z862_9BACI</name>
<dbReference type="SUPFAM" id="SSF109915">
    <property type="entry name" value="Hypothetical protein YhaI"/>
    <property type="match status" value="1"/>
</dbReference>
<reference evidence="1 2" key="1">
    <citation type="journal article" date="2015" name="Antonie Van Leeuwenhoek">
        <title>Oceanobacillus bengalensis sp. nov., a bacterium isolated from seawater of the Bay of Bengal.</title>
        <authorList>
            <person name="Yongchang O."/>
            <person name="Xiang W."/>
            <person name="Wang G."/>
        </authorList>
    </citation>
    <scope>NUCLEOTIDE SEQUENCE [LARGE SCALE GENOMIC DNA]</scope>
    <source>
        <strain evidence="1 2">MCCC 1K00260</strain>
    </source>
</reference>
<accession>A0A494Z862</accession>
<keyword evidence="2" id="KW-1185">Reference proteome</keyword>
<dbReference type="InterPro" id="IPR015058">
    <property type="entry name" value="DUF1878"/>
</dbReference>
<dbReference type="Pfam" id="PF08963">
    <property type="entry name" value="DUF1878"/>
    <property type="match status" value="1"/>
</dbReference>
<dbReference type="RefSeq" id="WP_121127886.1">
    <property type="nucleotide sequence ID" value="NZ_JBHUFK010000020.1"/>
</dbReference>
<organism evidence="1 2">
    <name type="scientific">Oceanobacillus bengalensis</name>
    <dbReference type="NCBI Taxonomy" id="1435466"/>
    <lineage>
        <taxon>Bacteria</taxon>
        <taxon>Bacillati</taxon>
        <taxon>Bacillota</taxon>
        <taxon>Bacilli</taxon>
        <taxon>Bacillales</taxon>
        <taxon>Bacillaceae</taxon>
        <taxon>Oceanobacillus</taxon>
    </lineage>
</organism>
<proteinExistence type="predicted"/>
<evidence type="ECO:0000313" key="2">
    <source>
        <dbReference type="Proteomes" id="UP000281813"/>
    </source>
</evidence>
<dbReference type="EMBL" id="RBZO01000001">
    <property type="protein sequence ID" value="RKQ18800.1"/>
    <property type="molecule type" value="Genomic_DNA"/>
</dbReference>
<dbReference type="Gene3D" id="1.10.3750.10">
    <property type="entry name" value="YhaI-like"/>
    <property type="match status" value="1"/>
</dbReference>